<proteinExistence type="predicted"/>
<dbReference type="Pfam" id="PF22658">
    <property type="entry name" value="YycE-like_N"/>
    <property type="match status" value="1"/>
</dbReference>
<dbReference type="Gene3D" id="3.10.180.10">
    <property type="entry name" value="2,3-Dihydroxybiphenyl 1,2-Dioxygenase, domain 1"/>
    <property type="match status" value="1"/>
</dbReference>
<dbReference type="InterPro" id="IPR029068">
    <property type="entry name" value="Glyas_Bleomycin-R_OHBP_Dase"/>
</dbReference>
<dbReference type="CDD" id="cd06587">
    <property type="entry name" value="VOC"/>
    <property type="match status" value="1"/>
</dbReference>
<protein>
    <submittedName>
        <fullName evidence="3">VOC family protein</fullName>
    </submittedName>
</protein>
<organism evidence="3 4">
    <name type="scientific">Micromonospora azadirachtae</name>
    <dbReference type="NCBI Taxonomy" id="1970735"/>
    <lineage>
        <taxon>Bacteria</taxon>
        <taxon>Bacillati</taxon>
        <taxon>Actinomycetota</taxon>
        <taxon>Actinomycetes</taxon>
        <taxon>Micromonosporales</taxon>
        <taxon>Micromonosporaceae</taxon>
        <taxon>Micromonospora</taxon>
    </lineage>
</organism>
<dbReference type="Proteomes" id="UP001597053">
    <property type="component" value="Unassembled WGS sequence"/>
</dbReference>
<evidence type="ECO:0000259" key="1">
    <source>
        <dbReference type="Pfam" id="PF22658"/>
    </source>
</evidence>
<comment type="caution">
    <text evidence="3">The sequence shown here is derived from an EMBL/GenBank/DDBJ whole genome shotgun (WGS) entry which is preliminary data.</text>
</comment>
<gene>
    <name evidence="3" type="ORF">ACFQZ8_13050</name>
</gene>
<dbReference type="InterPro" id="IPR058997">
    <property type="entry name" value="YycE-like_C"/>
</dbReference>
<feature type="domain" description="YycE-like N-terminal" evidence="1">
    <location>
        <begin position="11"/>
        <end position="63"/>
    </location>
</feature>
<accession>A0ABW3A1N7</accession>
<keyword evidence="4" id="KW-1185">Reference proteome</keyword>
<name>A0ABW3A1N7_9ACTN</name>
<feature type="domain" description="YycE-like C-terminal" evidence="2">
    <location>
        <begin position="76"/>
        <end position="125"/>
    </location>
</feature>
<evidence type="ECO:0000259" key="2">
    <source>
        <dbReference type="Pfam" id="PF22659"/>
    </source>
</evidence>
<dbReference type="EMBL" id="JBHTHM010000563">
    <property type="protein sequence ID" value="MFD0784830.1"/>
    <property type="molecule type" value="Genomic_DNA"/>
</dbReference>
<reference evidence="4" key="1">
    <citation type="journal article" date="2019" name="Int. J. Syst. Evol. Microbiol.">
        <title>The Global Catalogue of Microorganisms (GCM) 10K type strain sequencing project: providing services to taxonomists for standard genome sequencing and annotation.</title>
        <authorList>
            <consortium name="The Broad Institute Genomics Platform"/>
            <consortium name="The Broad Institute Genome Sequencing Center for Infectious Disease"/>
            <person name="Wu L."/>
            <person name="Ma J."/>
        </authorList>
    </citation>
    <scope>NUCLEOTIDE SEQUENCE [LARGE SCALE GENOMIC DNA]</scope>
    <source>
        <strain evidence="4">JCM 32148</strain>
    </source>
</reference>
<sequence>MPNVRSAVPHLRIARPSRDLAAAERFWVGGLTLDVLCRSTADGPDEHDLLMLGWPDAQWHLELVAGVPDPTPTEEDLLVLYLDGPIDEDLVRELERAGGTRVSAGPYWDRWGVALTDPDGYRLVLSTRGWSNR</sequence>
<evidence type="ECO:0000313" key="4">
    <source>
        <dbReference type="Proteomes" id="UP001597053"/>
    </source>
</evidence>
<dbReference type="InterPro" id="IPR058998">
    <property type="entry name" value="YycE-like_N"/>
</dbReference>
<evidence type="ECO:0000313" key="3">
    <source>
        <dbReference type="EMBL" id="MFD0784830.1"/>
    </source>
</evidence>
<dbReference type="Pfam" id="PF22659">
    <property type="entry name" value="YycE-like_C"/>
    <property type="match status" value="1"/>
</dbReference>
<dbReference type="SUPFAM" id="SSF54593">
    <property type="entry name" value="Glyoxalase/Bleomycin resistance protein/Dihydroxybiphenyl dioxygenase"/>
    <property type="match status" value="1"/>
</dbReference>